<name>A0ABV6Z6K7_UNCC1</name>
<protein>
    <submittedName>
        <fullName evidence="3">Amidohydrolase family protein</fullName>
    </submittedName>
</protein>
<reference evidence="3 4" key="1">
    <citation type="submission" date="2024-09" db="EMBL/GenBank/DDBJ databases">
        <title>Laminarin stimulates single cell rates of sulfate reduction while oxygen inhibits transcriptomic activity in coastal marine sediment.</title>
        <authorList>
            <person name="Lindsay M."/>
            <person name="Orcutt B."/>
            <person name="Emerson D."/>
            <person name="Stepanauskas R."/>
            <person name="D'Angelo T."/>
        </authorList>
    </citation>
    <scope>NUCLEOTIDE SEQUENCE [LARGE SCALE GENOMIC DNA]</scope>
    <source>
        <strain evidence="3">SAG AM-311-K15</strain>
    </source>
</reference>
<proteinExistence type="predicted"/>
<dbReference type="CDD" id="cd01292">
    <property type="entry name" value="metallo-dependent_hydrolases"/>
    <property type="match status" value="1"/>
</dbReference>
<sequence>MMNFVLVPGEPDSRKNYNLPNIASLFPKKDIIRFTNILTKFIITLTAKINCIEAGNKSLFSLVQKQPDRLLQFYWVVLNSSDALPELDKNYHLWHFNGLKVHQCWESFSFNSDIFEEVIRWAAEKELPIFIHAYSHQGIHDLISIIGQNPTTKFIIGHLFGLEIFIQADCNFDNTYFEISPPALISEVRLRTALHQFGPSKLLFGSDIPYGINNQTITMERIQKLSLTSREKEMILGHNFEKLIQS</sequence>
<gene>
    <name evidence="3" type="ORF">ACFL27_28190</name>
</gene>
<evidence type="ECO:0000259" key="2">
    <source>
        <dbReference type="Pfam" id="PF04909"/>
    </source>
</evidence>
<evidence type="ECO:0000256" key="1">
    <source>
        <dbReference type="ARBA" id="ARBA00023239"/>
    </source>
</evidence>
<dbReference type="PANTHER" id="PTHR21240">
    <property type="entry name" value="2-AMINO-3-CARBOXYLMUCONATE-6-SEMIALDEHYDE DECARBOXYLASE"/>
    <property type="match status" value="1"/>
</dbReference>
<dbReference type="Proteomes" id="UP001594351">
    <property type="component" value="Unassembled WGS sequence"/>
</dbReference>
<organism evidence="3 4">
    <name type="scientific">candidate division CSSED10-310 bacterium</name>
    <dbReference type="NCBI Taxonomy" id="2855610"/>
    <lineage>
        <taxon>Bacteria</taxon>
        <taxon>Bacteria division CSSED10-310</taxon>
    </lineage>
</organism>
<dbReference type="Pfam" id="PF04909">
    <property type="entry name" value="Amidohydro_2"/>
    <property type="match status" value="1"/>
</dbReference>
<dbReference type="PANTHER" id="PTHR21240:SF28">
    <property type="entry name" value="ISO-OROTATE DECARBOXYLASE (EUROFUNG)"/>
    <property type="match status" value="1"/>
</dbReference>
<dbReference type="SUPFAM" id="SSF51556">
    <property type="entry name" value="Metallo-dependent hydrolases"/>
    <property type="match status" value="1"/>
</dbReference>
<keyword evidence="4" id="KW-1185">Reference proteome</keyword>
<evidence type="ECO:0000313" key="3">
    <source>
        <dbReference type="EMBL" id="MFC1854081.1"/>
    </source>
</evidence>
<dbReference type="Gene3D" id="3.20.20.140">
    <property type="entry name" value="Metal-dependent hydrolases"/>
    <property type="match status" value="1"/>
</dbReference>
<keyword evidence="1" id="KW-0456">Lyase</keyword>
<feature type="domain" description="Amidohydrolase-related" evidence="2">
    <location>
        <begin position="57"/>
        <end position="242"/>
    </location>
</feature>
<dbReference type="InterPro" id="IPR006680">
    <property type="entry name" value="Amidohydro-rel"/>
</dbReference>
<evidence type="ECO:0000313" key="4">
    <source>
        <dbReference type="Proteomes" id="UP001594351"/>
    </source>
</evidence>
<accession>A0ABV6Z6K7</accession>
<dbReference type="InterPro" id="IPR032466">
    <property type="entry name" value="Metal_Hydrolase"/>
</dbReference>
<dbReference type="EMBL" id="JBHPBY010000710">
    <property type="protein sequence ID" value="MFC1854081.1"/>
    <property type="molecule type" value="Genomic_DNA"/>
</dbReference>
<comment type="caution">
    <text evidence="3">The sequence shown here is derived from an EMBL/GenBank/DDBJ whole genome shotgun (WGS) entry which is preliminary data.</text>
</comment>
<dbReference type="InterPro" id="IPR032465">
    <property type="entry name" value="ACMSD"/>
</dbReference>